<evidence type="ECO:0000313" key="2">
    <source>
        <dbReference type="Proteomes" id="UP000214646"/>
    </source>
</evidence>
<gene>
    <name evidence="1" type="ORF">FRUB_06711</name>
</gene>
<organism evidence="1 2">
    <name type="scientific">Fimbriiglobus ruber</name>
    <dbReference type="NCBI Taxonomy" id="1908690"/>
    <lineage>
        <taxon>Bacteria</taxon>
        <taxon>Pseudomonadati</taxon>
        <taxon>Planctomycetota</taxon>
        <taxon>Planctomycetia</taxon>
        <taxon>Gemmatales</taxon>
        <taxon>Gemmataceae</taxon>
        <taxon>Fimbriiglobus</taxon>
    </lineage>
</organism>
<dbReference type="AlphaFoldDB" id="A0A225D7Q3"/>
<reference evidence="2" key="1">
    <citation type="submission" date="2017-06" db="EMBL/GenBank/DDBJ databases">
        <title>Genome analysis of Fimbriiglobus ruber SP5, the first member of the order Planctomycetales with confirmed chitinolytic capability.</title>
        <authorList>
            <person name="Ravin N.V."/>
            <person name="Rakitin A.L."/>
            <person name="Ivanova A.A."/>
            <person name="Beletsky A.V."/>
            <person name="Kulichevskaya I.S."/>
            <person name="Mardanov A.V."/>
            <person name="Dedysh S.N."/>
        </authorList>
    </citation>
    <scope>NUCLEOTIDE SEQUENCE [LARGE SCALE GENOMIC DNA]</scope>
    <source>
        <strain evidence="2">SP5</strain>
    </source>
</reference>
<keyword evidence="2" id="KW-1185">Reference proteome</keyword>
<accession>A0A225D7Q3</accession>
<evidence type="ECO:0000313" key="1">
    <source>
        <dbReference type="EMBL" id="OWK37591.1"/>
    </source>
</evidence>
<name>A0A225D7Q3_9BACT</name>
<comment type="caution">
    <text evidence="1">The sequence shown here is derived from an EMBL/GenBank/DDBJ whole genome shotgun (WGS) entry which is preliminary data.</text>
</comment>
<sequence>MTSWAITRRIRCRGNERTLRGGRGFIRGRFFFPERLPHPRFVCFDDYVVLTLPGSVRMNRTPAV</sequence>
<protein>
    <submittedName>
        <fullName evidence="1">Uncharacterized protein</fullName>
    </submittedName>
</protein>
<proteinExistence type="predicted"/>
<dbReference type="Proteomes" id="UP000214646">
    <property type="component" value="Unassembled WGS sequence"/>
</dbReference>
<dbReference type="EMBL" id="NIDE01000014">
    <property type="protein sequence ID" value="OWK37591.1"/>
    <property type="molecule type" value="Genomic_DNA"/>
</dbReference>